<dbReference type="Pfam" id="PF01381">
    <property type="entry name" value="HTH_3"/>
    <property type="match status" value="1"/>
</dbReference>
<dbReference type="InterPro" id="IPR010982">
    <property type="entry name" value="Lambda_DNA-bd_dom_sf"/>
</dbReference>
<dbReference type="Gene3D" id="1.10.260.40">
    <property type="entry name" value="lambda repressor-like DNA-binding domains"/>
    <property type="match status" value="1"/>
</dbReference>
<gene>
    <name evidence="2" type="ORF">FLAPXU55_00009</name>
</gene>
<accession>A0A9N8NZS0</accession>
<evidence type="ECO:0000259" key="1">
    <source>
        <dbReference type="PROSITE" id="PS50943"/>
    </source>
</evidence>
<proteinExistence type="predicted"/>
<dbReference type="AlphaFoldDB" id="A0A9N8NZS0"/>
<keyword evidence="3" id="KW-1185">Reference proteome</keyword>
<feature type="domain" description="HTH cro/C1-type" evidence="1">
    <location>
        <begin position="31"/>
        <end position="85"/>
    </location>
</feature>
<dbReference type="Proteomes" id="UP000533639">
    <property type="component" value="Unassembled WGS sequence"/>
</dbReference>
<evidence type="ECO:0000313" key="2">
    <source>
        <dbReference type="EMBL" id="CAC9972334.1"/>
    </source>
</evidence>
<dbReference type="PROSITE" id="PS50943">
    <property type="entry name" value="HTH_CROC1"/>
    <property type="match status" value="1"/>
</dbReference>
<reference evidence="2 3" key="1">
    <citation type="submission" date="2020-06" db="EMBL/GenBank/DDBJ databases">
        <authorList>
            <person name="Criscuolo A."/>
        </authorList>
    </citation>
    <scope>NUCLEOTIDE SEQUENCE [LARGE SCALE GENOMIC DNA]</scope>
    <source>
        <strain evidence="2">PXU-55</strain>
    </source>
</reference>
<organism evidence="2 3">
    <name type="scientific">Flavobacterium panici</name>
    <dbReference type="NCBI Taxonomy" id="2654843"/>
    <lineage>
        <taxon>Bacteria</taxon>
        <taxon>Pseudomonadati</taxon>
        <taxon>Bacteroidota</taxon>
        <taxon>Flavobacteriia</taxon>
        <taxon>Flavobacteriales</taxon>
        <taxon>Flavobacteriaceae</taxon>
        <taxon>Flavobacterium</taxon>
    </lineage>
</organism>
<dbReference type="InterPro" id="IPR001387">
    <property type="entry name" value="Cro/C1-type_HTH"/>
</dbReference>
<name>A0A9N8NZS0_9FLAO</name>
<protein>
    <recommendedName>
        <fullName evidence="1">HTH cro/C1-type domain-containing protein</fullName>
    </recommendedName>
</protein>
<comment type="caution">
    <text evidence="2">The sequence shown here is derived from an EMBL/GenBank/DDBJ whole genome shotgun (WGS) entry which is preliminary data.</text>
</comment>
<sequence>MLKRINRKRKLSEIKRQVDNSEDLKRLGARIKELRTAKGLSQAKLGLLIFKDQQSIHKVEAGEFNPTYIYLLALSKGLGISIKELLDFE</sequence>
<dbReference type="RefSeq" id="WP_235991975.1">
    <property type="nucleotide sequence ID" value="NZ_CAIJDE010000011.1"/>
</dbReference>
<dbReference type="SUPFAM" id="SSF47413">
    <property type="entry name" value="lambda repressor-like DNA-binding domains"/>
    <property type="match status" value="1"/>
</dbReference>
<evidence type="ECO:0000313" key="3">
    <source>
        <dbReference type="Proteomes" id="UP000533639"/>
    </source>
</evidence>
<dbReference type="EMBL" id="CAIJDE010000011">
    <property type="protein sequence ID" value="CAC9972334.1"/>
    <property type="molecule type" value="Genomic_DNA"/>
</dbReference>
<dbReference type="CDD" id="cd00093">
    <property type="entry name" value="HTH_XRE"/>
    <property type="match status" value="1"/>
</dbReference>
<dbReference type="SMART" id="SM00530">
    <property type="entry name" value="HTH_XRE"/>
    <property type="match status" value="1"/>
</dbReference>
<dbReference type="GO" id="GO:0003677">
    <property type="term" value="F:DNA binding"/>
    <property type="evidence" value="ECO:0007669"/>
    <property type="project" value="InterPro"/>
</dbReference>